<comment type="caution">
    <text evidence="2">The sequence shown here is derived from an EMBL/GenBank/DDBJ whole genome shotgun (WGS) entry which is preliminary data.</text>
</comment>
<protein>
    <submittedName>
        <fullName evidence="2">Helix-turn-helix transcriptional regulator</fullName>
    </submittedName>
</protein>
<reference evidence="2 3" key="1">
    <citation type="submission" date="2021-03" db="EMBL/GenBank/DDBJ databases">
        <title>Aliifodinibius sp. nov., a new bacterium isolated from saline soil.</title>
        <authorList>
            <person name="Galisteo C."/>
            <person name="De La Haba R."/>
            <person name="Sanchez-Porro C."/>
            <person name="Ventosa A."/>
        </authorList>
    </citation>
    <scope>NUCLEOTIDE SEQUENCE [LARGE SCALE GENOMIC DNA]</scope>
    <source>
        <strain evidence="2 3">1BSP15-2V2</strain>
    </source>
</reference>
<evidence type="ECO:0000313" key="3">
    <source>
        <dbReference type="Proteomes" id="UP001207918"/>
    </source>
</evidence>
<keyword evidence="3" id="KW-1185">Reference proteome</keyword>
<evidence type="ECO:0000313" key="2">
    <source>
        <dbReference type="EMBL" id="MCW9708207.1"/>
    </source>
</evidence>
<dbReference type="EMBL" id="JAGGJA010000011">
    <property type="protein sequence ID" value="MCW9708207.1"/>
    <property type="molecule type" value="Genomic_DNA"/>
</dbReference>
<accession>A0ABT3PQR2</accession>
<gene>
    <name evidence="2" type="ORF">J6I44_15180</name>
</gene>
<dbReference type="Gene3D" id="1.10.260.40">
    <property type="entry name" value="lambda repressor-like DNA-binding domains"/>
    <property type="match status" value="1"/>
</dbReference>
<dbReference type="RefSeq" id="WP_265766993.1">
    <property type="nucleotide sequence ID" value="NZ_JAGGJA010000011.1"/>
</dbReference>
<sequence length="150" mass="17414">MNDQKLSKYFKIGDNIQRAIDHRGETQKWLADKMTKKAHKEGYPNKSFDRQHINRWCRNRNVPSTTNMSWIADILDCTVEEIITGNFEWDPSHSLISDLKEDPIVNQEIEGILNTVVNVCEEGELGEAKTKRYRSLVEDKIDSIINYISS</sequence>
<dbReference type="InterPro" id="IPR010982">
    <property type="entry name" value="Lambda_DNA-bd_dom_sf"/>
</dbReference>
<dbReference type="PROSITE" id="PS50943">
    <property type="entry name" value="HTH_CROC1"/>
    <property type="match status" value="1"/>
</dbReference>
<evidence type="ECO:0000259" key="1">
    <source>
        <dbReference type="PROSITE" id="PS50943"/>
    </source>
</evidence>
<name>A0ABT3PQR2_9BACT</name>
<organism evidence="2 3">
    <name type="scientific">Fodinibius salsisoli</name>
    <dbReference type="NCBI Taxonomy" id="2820877"/>
    <lineage>
        <taxon>Bacteria</taxon>
        <taxon>Pseudomonadati</taxon>
        <taxon>Balneolota</taxon>
        <taxon>Balneolia</taxon>
        <taxon>Balneolales</taxon>
        <taxon>Balneolaceae</taxon>
        <taxon>Fodinibius</taxon>
    </lineage>
</organism>
<feature type="domain" description="HTH cro/C1-type" evidence="1">
    <location>
        <begin position="49"/>
        <end position="82"/>
    </location>
</feature>
<dbReference type="InterPro" id="IPR001387">
    <property type="entry name" value="Cro/C1-type_HTH"/>
</dbReference>
<dbReference type="CDD" id="cd00093">
    <property type="entry name" value="HTH_XRE"/>
    <property type="match status" value="1"/>
</dbReference>
<proteinExistence type="predicted"/>
<dbReference type="Proteomes" id="UP001207918">
    <property type="component" value="Unassembled WGS sequence"/>
</dbReference>
<dbReference type="SUPFAM" id="SSF47413">
    <property type="entry name" value="lambda repressor-like DNA-binding domains"/>
    <property type="match status" value="1"/>
</dbReference>